<name>A0A3B3QVP7_9TELE</name>
<dbReference type="AlphaFoldDB" id="A0A3B3QVP7"/>
<protein>
    <submittedName>
        <fullName evidence="2">Si:ch211-193l2.10</fullName>
    </submittedName>
</protein>
<dbReference type="Ensembl" id="ENSPKIT00000034806.1">
    <property type="protein sequence ID" value="ENSPKIP00000010672.1"/>
    <property type="gene ID" value="ENSPKIG00000025295.1"/>
</dbReference>
<reference evidence="2" key="2">
    <citation type="submission" date="2025-09" db="UniProtKB">
        <authorList>
            <consortium name="Ensembl"/>
        </authorList>
    </citation>
    <scope>IDENTIFICATION</scope>
</reference>
<dbReference type="PANTHER" id="PTHR35826:SF5">
    <property type="entry name" value="GENE 45521-RELATED"/>
    <property type="match status" value="1"/>
</dbReference>
<dbReference type="PANTHER" id="PTHR35826">
    <property type="entry name" value="PROTEIN ATP6V1FNB-LIKE"/>
    <property type="match status" value="1"/>
</dbReference>
<proteinExistence type="predicted"/>
<evidence type="ECO:0000259" key="1">
    <source>
        <dbReference type="Pfam" id="PF22589"/>
    </source>
</evidence>
<keyword evidence="3" id="KW-1185">Reference proteome</keyword>
<accession>A0A3B3QVP7</accession>
<dbReference type="STRING" id="1676925.ENSPKIP00000010672"/>
<dbReference type="GeneTree" id="ENSGT00390000003224"/>
<dbReference type="Pfam" id="PF22589">
    <property type="entry name" value="SPMIP1"/>
    <property type="match status" value="1"/>
</dbReference>
<reference evidence="2" key="1">
    <citation type="submission" date="2025-08" db="UniProtKB">
        <authorList>
            <consortium name="Ensembl"/>
        </authorList>
    </citation>
    <scope>IDENTIFICATION</scope>
</reference>
<sequence>MRGPLTTQNQNCYRQLIEKEAYTRLAWKIKYGQEYPSRIAATFRAKKEPGLPKLPAAETILPPIVKREVQAVPEPKLDLKLKAPLMRPVTPKTRETLYDGISTEGKGRALYMRQRLGKGPEEKFDHPQLSSWEYGWKLDYGIDYRSPVSGRSGIVRSTFYARN</sequence>
<evidence type="ECO:0000313" key="2">
    <source>
        <dbReference type="Ensembl" id="ENSPKIP00000010672.1"/>
    </source>
</evidence>
<evidence type="ECO:0000313" key="3">
    <source>
        <dbReference type="Proteomes" id="UP000261540"/>
    </source>
</evidence>
<dbReference type="InterPro" id="IPR054323">
    <property type="entry name" value="SPMIP1_C"/>
</dbReference>
<organism evidence="2 3">
    <name type="scientific">Paramormyrops kingsleyae</name>
    <dbReference type="NCBI Taxonomy" id="1676925"/>
    <lineage>
        <taxon>Eukaryota</taxon>
        <taxon>Metazoa</taxon>
        <taxon>Chordata</taxon>
        <taxon>Craniata</taxon>
        <taxon>Vertebrata</taxon>
        <taxon>Euteleostomi</taxon>
        <taxon>Actinopterygii</taxon>
        <taxon>Neopterygii</taxon>
        <taxon>Teleostei</taxon>
        <taxon>Osteoglossocephala</taxon>
        <taxon>Osteoglossomorpha</taxon>
        <taxon>Osteoglossiformes</taxon>
        <taxon>Mormyridae</taxon>
        <taxon>Paramormyrops</taxon>
    </lineage>
</organism>
<feature type="domain" description="Sperm microtubule inner protein 1 C-terminal" evidence="1">
    <location>
        <begin position="52"/>
        <end position="163"/>
    </location>
</feature>
<dbReference type="Proteomes" id="UP000261540">
    <property type="component" value="Unplaced"/>
</dbReference>